<dbReference type="GO" id="GO:0015020">
    <property type="term" value="F:glucuronosyltransferase activity"/>
    <property type="evidence" value="ECO:0007669"/>
    <property type="project" value="UniProtKB-EC"/>
</dbReference>
<dbReference type="FunCoup" id="A0A6J2YNN7">
    <property type="interactions" value="282"/>
</dbReference>
<dbReference type="PROSITE" id="PS00375">
    <property type="entry name" value="UDPGT"/>
    <property type="match status" value="1"/>
</dbReference>
<dbReference type="FunFam" id="3.40.50.2000:FF:000050">
    <property type="entry name" value="UDP-glucuronosyltransferase"/>
    <property type="match status" value="1"/>
</dbReference>
<keyword evidence="5" id="KW-0472">Membrane</keyword>
<keyword evidence="5" id="KW-0812">Transmembrane</keyword>
<dbReference type="CDD" id="cd03784">
    <property type="entry name" value="GT1_Gtf-like"/>
    <property type="match status" value="1"/>
</dbReference>
<sequence>MLVSHKTENNMKASLLFLAVILLVQNGQSANILGIFPMGAGSHYILASKLMLGLAEAGHNITFISPYEFKTQPKSGSIKNIVLEGAGDEFQKLLKESNLFERNKQNLLLSLSTMLKNFVSSINDTLQDEKVNELLRSDQKFDAVIMEQFFNDALKVFAYLYDCPLILLNGGGPNSFVNPTVGNPEAISYIPNMMIKASRNQPMTFFERTKNALSHIIFVQIKNYLLLPHQNEVLHQKFPNVPEVTDLYLNASLVLLNSHPSMHPPQALVPNMVEIGGYFIDPPKKLPKDLQEFLDNAKDGAIYFSMGSNLKSKDITEERKKIILKVLGKLKQKVIWKFEQELPGKPDNILIKSWLPQQDILAHPNIKLFITHGGLLSTTETVYHGVPILAIPIFADQPMNAERAQAAGYGLTVPYTNEDFTEENFSHALEELLHNPKYRDTAQRVSRLFHDRPMKPMDTAVYWVDYVIRNKGARHLRVGSIHQTWYQYYMVDVILFLLFSVLIFVKIVKFVVVKVFKTVRSKVIRQSKIKTQ</sequence>
<dbReference type="GeneID" id="115888726"/>
<dbReference type="OrthoDB" id="5835829at2759"/>
<dbReference type="Proteomes" id="UP000504635">
    <property type="component" value="Unplaced"/>
</dbReference>
<dbReference type="PANTHER" id="PTHR48043">
    <property type="entry name" value="EG:EG0003.4 PROTEIN-RELATED"/>
    <property type="match status" value="1"/>
</dbReference>
<comment type="similarity">
    <text evidence="1 4">Belongs to the UDP-glycosyltransferase family.</text>
</comment>
<organism evidence="6 7">
    <name type="scientific">Sitophilus oryzae</name>
    <name type="common">Rice weevil</name>
    <name type="synonym">Curculio oryzae</name>
    <dbReference type="NCBI Taxonomy" id="7048"/>
    <lineage>
        <taxon>Eukaryota</taxon>
        <taxon>Metazoa</taxon>
        <taxon>Ecdysozoa</taxon>
        <taxon>Arthropoda</taxon>
        <taxon>Hexapoda</taxon>
        <taxon>Insecta</taxon>
        <taxon>Pterygota</taxon>
        <taxon>Neoptera</taxon>
        <taxon>Endopterygota</taxon>
        <taxon>Coleoptera</taxon>
        <taxon>Polyphaga</taxon>
        <taxon>Cucujiformia</taxon>
        <taxon>Curculionidae</taxon>
        <taxon>Dryophthorinae</taxon>
        <taxon>Sitophilus</taxon>
    </lineage>
</organism>
<evidence type="ECO:0000256" key="5">
    <source>
        <dbReference type="RuleBase" id="RU362059"/>
    </source>
</evidence>
<evidence type="ECO:0000256" key="1">
    <source>
        <dbReference type="ARBA" id="ARBA00009995"/>
    </source>
</evidence>
<dbReference type="EC" id="2.4.1.17" evidence="5"/>
<dbReference type="GO" id="GO:0016020">
    <property type="term" value="C:membrane"/>
    <property type="evidence" value="ECO:0007669"/>
    <property type="project" value="UniProtKB-SubCell"/>
</dbReference>
<dbReference type="InParanoid" id="A0A6J2YNN7"/>
<dbReference type="KEGG" id="soy:115888726"/>
<protein>
    <recommendedName>
        <fullName evidence="5">UDP-glucuronosyltransferase</fullName>
        <ecNumber evidence="5">2.4.1.17</ecNumber>
    </recommendedName>
</protein>
<proteinExistence type="inferred from homology"/>
<comment type="subcellular location">
    <subcellularLocation>
        <location evidence="5">Membrane</location>
        <topology evidence="5">Single-pass membrane protein</topology>
    </subcellularLocation>
</comment>
<dbReference type="InterPro" id="IPR002213">
    <property type="entry name" value="UDP_glucos_trans"/>
</dbReference>
<accession>A0A6J2YNN7</accession>
<reference evidence="7" key="1">
    <citation type="submission" date="2025-08" db="UniProtKB">
        <authorList>
            <consortium name="RefSeq"/>
        </authorList>
    </citation>
    <scope>IDENTIFICATION</scope>
    <source>
        <tissue evidence="7">Gonads</tissue>
    </source>
</reference>
<evidence type="ECO:0000256" key="2">
    <source>
        <dbReference type="ARBA" id="ARBA00022676"/>
    </source>
</evidence>
<feature type="chain" id="PRO_5027133079" description="UDP-glucuronosyltransferase" evidence="5">
    <location>
        <begin position="30"/>
        <end position="532"/>
    </location>
</feature>
<keyword evidence="2 4" id="KW-0328">Glycosyltransferase</keyword>
<feature type="signal peptide" evidence="5">
    <location>
        <begin position="1"/>
        <end position="29"/>
    </location>
</feature>
<keyword evidence="3 4" id="KW-0808">Transferase</keyword>
<keyword evidence="5" id="KW-1133">Transmembrane helix</keyword>
<dbReference type="SUPFAM" id="SSF53756">
    <property type="entry name" value="UDP-Glycosyltransferase/glycogen phosphorylase"/>
    <property type="match status" value="1"/>
</dbReference>
<feature type="transmembrane region" description="Helical" evidence="5">
    <location>
        <begin position="488"/>
        <end position="512"/>
    </location>
</feature>
<dbReference type="RefSeq" id="XP_030764405.1">
    <property type="nucleotide sequence ID" value="XM_030908545.1"/>
</dbReference>
<evidence type="ECO:0000313" key="7">
    <source>
        <dbReference type="RefSeq" id="XP_030764405.1"/>
    </source>
</evidence>
<dbReference type="AlphaFoldDB" id="A0A6J2YNN7"/>
<gene>
    <name evidence="7" type="primary">LOC115888726</name>
</gene>
<comment type="catalytic activity">
    <reaction evidence="5">
        <text>glucuronate acceptor + UDP-alpha-D-glucuronate = acceptor beta-D-glucuronoside + UDP + H(+)</text>
        <dbReference type="Rhea" id="RHEA:21032"/>
        <dbReference type="ChEBI" id="CHEBI:15378"/>
        <dbReference type="ChEBI" id="CHEBI:58052"/>
        <dbReference type="ChEBI" id="CHEBI:58223"/>
        <dbReference type="ChEBI" id="CHEBI:132367"/>
        <dbReference type="ChEBI" id="CHEBI:132368"/>
        <dbReference type="EC" id="2.4.1.17"/>
    </reaction>
</comment>
<evidence type="ECO:0000256" key="4">
    <source>
        <dbReference type="RuleBase" id="RU003718"/>
    </source>
</evidence>
<evidence type="ECO:0000313" key="6">
    <source>
        <dbReference type="Proteomes" id="UP000504635"/>
    </source>
</evidence>
<evidence type="ECO:0000256" key="3">
    <source>
        <dbReference type="ARBA" id="ARBA00022679"/>
    </source>
</evidence>
<name>A0A6J2YNN7_SITOR</name>
<keyword evidence="5" id="KW-0732">Signal</keyword>
<dbReference type="Pfam" id="PF00201">
    <property type="entry name" value="UDPGT"/>
    <property type="match status" value="1"/>
</dbReference>
<dbReference type="InterPro" id="IPR035595">
    <property type="entry name" value="UDP_glycos_trans_CS"/>
</dbReference>
<dbReference type="Gene3D" id="3.40.50.2000">
    <property type="entry name" value="Glycogen Phosphorylase B"/>
    <property type="match status" value="2"/>
</dbReference>
<dbReference type="InterPro" id="IPR050271">
    <property type="entry name" value="UDP-glycosyltransferase"/>
</dbReference>
<keyword evidence="6" id="KW-1185">Reference proteome</keyword>
<dbReference type="PANTHER" id="PTHR48043:SF159">
    <property type="entry name" value="EG:EG0003.4 PROTEIN-RELATED"/>
    <property type="match status" value="1"/>
</dbReference>